<proteinExistence type="predicted"/>
<keyword evidence="2" id="KW-0175">Coiled coil</keyword>
<dbReference type="InterPro" id="IPR007809">
    <property type="entry name" value="FlgN-like"/>
</dbReference>
<keyword evidence="3" id="KW-0282">Flagellum</keyword>
<evidence type="ECO:0000313" key="3">
    <source>
        <dbReference type="EMBL" id="GAA0746566.1"/>
    </source>
</evidence>
<dbReference type="EMBL" id="BAAACG010000019">
    <property type="protein sequence ID" value="GAA0746566.1"/>
    <property type="molecule type" value="Genomic_DNA"/>
</dbReference>
<keyword evidence="3" id="KW-0969">Cilium</keyword>
<evidence type="ECO:0000256" key="1">
    <source>
        <dbReference type="ARBA" id="ARBA00022795"/>
    </source>
</evidence>
<dbReference type="Proteomes" id="UP001501510">
    <property type="component" value="Unassembled WGS sequence"/>
</dbReference>
<organism evidence="3 4">
    <name type="scientific">Clostridium oceanicum</name>
    <dbReference type="NCBI Taxonomy" id="1543"/>
    <lineage>
        <taxon>Bacteria</taxon>
        <taxon>Bacillati</taxon>
        <taxon>Bacillota</taxon>
        <taxon>Clostridia</taxon>
        <taxon>Eubacteriales</taxon>
        <taxon>Clostridiaceae</taxon>
        <taxon>Clostridium</taxon>
    </lineage>
</organism>
<feature type="coiled-coil region" evidence="2">
    <location>
        <begin position="6"/>
        <end position="58"/>
    </location>
</feature>
<dbReference type="Pfam" id="PF05130">
    <property type="entry name" value="FlgN"/>
    <property type="match status" value="1"/>
</dbReference>
<evidence type="ECO:0000256" key="2">
    <source>
        <dbReference type="SAM" id="Coils"/>
    </source>
</evidence>
<gene>
    <name evidence="3" type="ORF">GCM10008906_34350</name>
</gene>
<evidence type="ECO:0000313" key="4">
    <source>
        <dbReference type="Proteomes" id="UP001501510"/>
    </source>
</evidence>
<dbReference type="InterPro" id="IPR036679">
    <property type="entry name" value="FlgN-like_sf"/>
</dbReference>
<sequence>MKNELRQILKDELSISKDLLTALENQHEFLANKKAFELDKIARDIESISKEIAKCEIERRKIVKDRKMSDVLKEINDNEIDKIYKECLNILREVKLQKDTNEILIKQGLSLTTNMLNILNPDKSPKTYSSYSSYKRR</sequence>
<reference evidence="4" key="1">
    <citation type="journal article" date="2019" name="Int. J. Syst. Evol. Microbiol.">
        <title>The Global Catalogue of Microorganisms (GCM) 10K type strain sequencing project: providing services to taxonomists for standard genome sequencing and annotation.</title>
        <authorList>
            <consortium name="The Broad Institute Genomics Platform"/>
            <consortium name="The Broad Institute Genome Sequencing Center for Infectious Disease"/>
            <person name="Wu L."/>
            <person name="Ma J."/>
        </authorList>
    </citation>
    <scope>NUCLEOTIDE SEQUENCE [LARGE SCALE GENOMIC DNA]</scope>
    <source>
        <strain evidence="4">JCM 1407</strain>
    </source>
</reference>
<keyword evidence="1" id="KW-1005">Bacterial flagellum biogenesis</keyword>
<accession>A0ABP3V1H7</accession>
<dbReference type="RefSeq" id="WP_343763655.1">
    <property type="nucleotide sequence ID" value="NZ_BAAACG010000019.1"/>
</dbReference>
<dbReference type="Gene3D" id="1.20.58.300">
    <property type="entry name" value="FlgN-like"/>
    <property type="match status" value="1"/>
</dbReference>
<keyword evidence="4" id="KW-1185">Reference proteome</keyword>
<dbReference type="SUPFAM" id="SSF140566">
    <property type="entry name" value="FlgN-like"/>
    <property type="match status" value="1"/>
</dbReference>
<keyword evidence="3" id="KW-0966">Cell projection</keyword>
<protein>
    <submittedName>
        <fullName evidence="3">Flagellar protein FlgN</fullName>
    </submittedName>
</protein>
<name>A0ABP3V1H7_9CLOT</name>
<comment type="caution">
    <text evidence="3">The sequence shown here is derived from an EMBL/GenBank/DDBJ whole genome shotgun (WGS) entry which is preliminary data.</text>
</comment>